<evidence type="ECO:0008006" key="3">
    <source>
        <dbReference type="Google" id="ProtNLM"/>
    </source>
</evidence>
<evidence type="ECO:0000313" key="1">
    <source>
        <dbReference type="EMBL" id="PPE72707.1"/>
    </source>
</evidence>
<dbReference type="GO" id="GO:0047617">
    <property type="term" value="F:fatty acyl-CoA hydrolase activity"/>
    <property type="evidence" value="ECO:0007669"/>
    <property type="project" value="TreeGrafter"/>
</dbReference>
<dbReference type="Gene3D" id="3.10.129.10">
    <property type="entry name" value="Hotdog Thioesterase"/>
    <property type="match status" value="1"/>
</dbReference>
<reference evidence="1 2" key="1">
    <citation type="submission" date="2018-02" db="EMBL/GenBank/DDBJ databases">
        <title>Genome sequencing of Solimonas sp. HR-BB.</title>
        <authorList>
            <person name="Lee Y."/>
            <person name="Jeon C.O."/>
        </authorList>
    </citation>
    <scope>NUCLEOTIDE SEQUENCE [LARGE SCALE GENOMIC DNA]</scope>
    <source>
        <strain evidence="1 2">HR-BB</strain>
    </source>
</reference>
<proteinExistence type="predicted"/>
<dbReference type="OrthoDB" id="9799036at2"/>
<gene>
    <name evidence="1" type="ORF">C3942_16790</name>
</gene>
<dbReference type="AlphaFoldDB" id="A0A2S5TCW2"/>
<dbReference type="Proteomes" id="UP000238220">
    <property type="component" value="Unassembled WGS sequence"/>
</dbReference>
<protein>
    <recommendedName>
        <fullName evidence="3">Acyl-CoA thioesterase</fullName>
    </recommendedName>
</protein>
<sequence length="213" mass="24011">MSAWAAIAAWTRFPSGPTPPIRASARSCGWPSCGWRGWSRSASRSGADNPHFPVRQGRIRDIFRSLSMSTPQRSDYGHFLQIPTRWGDLDALGHVNNTNFFVFDESVRLDYFEMFSRDNPRFWKEEGLILANLGCDFVAQLHHPSVVDAGFRIARLGRSSMKTEAGMFVGEKLVAVTRGTLVWFDYTQQKPAPIPDHVRAGIRSRERVAPEEG</sequence>
<dbReference type="Pfam" id="PF13279">
    <property type="entry name" value="4HBT_2"/>
    <property type="match status" value="1"/>
</dbReference>
<name>A0A2S5TCW2_9GAMM</name>
<accession>A0A2S5TCW2</accession>
<dbReference type="InterPro" id="IPR029069">
    <property type="entry name" value="HotDog_dom_sf"/>
</dbReference>
<organism evidence="1 2">
    <name type="scientific">Solimonas fluminis</name>
    <dbReference type="NCBI Taxonomy" id="2086571"/>
    <lineage>
        <taxon>Bacteria</taxon>
        <taxon>Pseudomonadati</taxon>
        <taxon>Pseudomonadota</taxon>
        <taxon>Gammaproteobacteria</taxon>
        <taxon>Nevskiales</taxon>
        <taxon>Nevskiaceae</taxon>
        <taxon>Solimonas</taxon>
    </lineage>
</organism>
<dbReference type="EMBL" id="PSNW01000010">
    <property type="protein sequence ID" value="PPE72707.1"/>
    <property type="molecule type" value="Genomic_DNA"/>
</dbReference>
<dbReference type="InterPro" id="IPR050563">
    <property type="entry name" value="4-hydroxybenzoyl-CoA_TE"/>
</dbReference>
<keyword evidence="2" id="KW-1185">Reference proteome</keyword>
<dbReference type="CDD" id="cd00586">
    <property type="entry name" value="4HBT"/>
    <property type="match status" value="1"/>
</dbReference>
<evidence type="ECO:0000313" key="2">
    <source>
        <dbReference type="Proteomes" id="UP000238220"/>
    </source>
</evidence>
<dbReference type="PANTHER" id="PTHR31793">
    <property type="entry name" value="4-HYDROXYBENZOYL-COA THIOESTERASE FAMILY MEMBER"/>
    <property type="match status" value="1"/>
</dbReference>
<comment type="caution">
    <text evidence="1">The sequence shown here is derived from an EMBL/GenBank/DDBJ whole genome shotgun (WGS) entry which is preliminary data.</text>
</comment>
<dbReference type="PANTHER" id="PTHR31793:SF39">
    <property type="entry name" value="THIOESTERASE_THIOL ESTER DEHYDRASE-ISOMERASE"/>
    <property type="match status" value="1"/>
</dbReference>
<dbReference type="SUPFAM" id="SSF54637">
    <property type="entry name" value="Thioesterase/thiol ester dehydrase-isomerase"/>
    <property type="match status" value="1"/>
</dbReference>